<dbReference type="Gene3D" id="1.10.357.10">
    <property type="entry name" value="Tetracycline Repressor, domain 2"/>
    <property type="match status" value="1"/>
</dbReference>
<keyword evidence="3" id="KW-0804">Transcription</keyword>
<proteinExistence type="predicted"/>
<dbReference type="Proteomes" id="UP001301442">
    <property type="component" value="Chromosome"/>
</dbReference>
<sequence length="250" mass="28297">MTPRILDEHSLKAREQDIIDATIALIEKHGVENITMDKVVAAVPYSKGTVYKHFIGKEDLFLAIGNHAATILSDLFSRAAQHQGCARERMMLKNIAYLLYAILHPSLFKTVQCSKSPNVYGKSSEKRIREQDLLEQKLMGTIFGIIEDAQASNQLVLPAHMSIMQVCFNIWAANYGTIELLYSESDMCGGIPMVIERELFNQNNLIFDGLRWQPLTEEKDYKQALELGLKTVFPGELALMKSMGRELNFR</sequence>
<evidence type="ECO:0000256" key="4">
    <source>
        <dbReference type="PROSITE-ProRule" id="PRU00335"/>
    </source>
</evidence>
<feature type="domain" description="HTH tetR-type" evidence="5">
    <location>
        <begin position="12"/>
        <end position="72"/>
    </location>
</feature>
<dbReference type="PRINTS" id="PR00455">
    <property type="entry name" value="HTHTETR"/>
</dbReference>
<protein>
    <submittedName>
        <fullName evidence="6">Helix-turn-helix domain-containing protein</fullName>
    </submittedName>
</protein>
<keyword evidence="1" id="KW-0805">Transcription regulation</keyword>
<dbReference type="Pfam" id="PF00440">
    <property type="entry name" value="TetR_N"/>
    <property type="match status" value="1"/>
</dbReference>
<organism evidence="6 7">
    <name type="scientific">Thalassotalea fonticola</name>
    <dbReference type="NCBI Taxonomy" id="3065649"/>
    <lineage>
        <taxon>Bacteria</taxon>
        <taxon>Pseudomonadati</taxon>
        <taxon>Pseudomonadota</taxon>
        <taxon>Gammaproteobacteria</taxon>
        <taxon>Alteromonadales</taxon>
        <taxon>Colwelliaceae</taxon>
        <taxon>Thalassotalea</taxon>
    </lineage>
</organism>
<dbReference type="InterPro" id="IPR001647">
    <property type="entry name" value="HTH_TetR"/>
</dbReference>
<evidence type="ECO:0000256" key="1">
    <source>
        <dbReference type="ARBA" id="ARBA00023015"/>
    </source>
</evidence>
<dbReference type="PROSITE" id="PS50977">
    <property type="entry name" value="HTH_TETR_2"/>
    <property type="match status" value="1"/>
</dbReference>
<evidence type="ECO:0000313" key="6">
    <source>
        <dbReference type="EMBL" id="WOH38459.1"/>
    </source>
</evidence>
<dbReference type="PANTHER" id="PTHR30055">
    <property type="entry name" value="HTH-TYPE TRANSCRIPTIONAL REGULATOR RUTR"/>
    <property type="match status" value="1"/>
</dbReference>
<dbReference type="InterPro" id="IPR050109">
    <property type="entry name" value="HTH-type_TetR-like_transc_reg"/>
</dbReference>
<reference evidence="6 7" key="1">
    <citation type="submission" date="2023-09" db="EMBL/GenBank/DDBJ databases">
        <authorList>
            <person name="Qi X."/>
        </authorList>
    </citation>
    <scope>NUCLEOTIDE SEQUENCE [LARGE SCALE GENOMIC DNA]</scope>
    <source>
        <strain evidence="6 7">S1-1</strain>
    </source>
</reference>
<dbReference type="PANTHER" id="PTHR30055:SF234">
    <property type="entry name" value="HTH-TYPE TRANSCRIPTIONAL REGULATOR BETI"/>
    <property type="match status" value="1"/>
</dbReference>
<accession>A0ABZ0GR95</accession>
<evidence type="ECO:0000259" key="5">
    <source>
        <dbReference type="PROSITE" id="PS50977"/>
    </source>
</evidence>
<evidence type="ECO:0000256" key="3">
    <source>
        <dbReference type="ARBA" id="ARBA00023163"/>
    </source>
</evidence>
<name>A0ABZ0GR95_9GAMM</name>
<dbReference type="SUPFAM" id="SSF46689">
    <property type="entry name" value="Homeodomain-like"/>
    <property type="match status" value="1"/>
</dbReference>
<dbReference type="RefSeq" id="WP_348397229.1">
    <property type="nucleotide sequence ID" value="NZ_CP136600.1"/>
</dbReference>
<evidence type="ECO:0000313" key="7">
    <source>
        <dbReference type="Proteomes" id="UP001301442"/>
    </source>
</evidence>
<gene>
    <name evidence="6" type="ORF">RI844_04345</name>
</gene>
<evidence type="ECO:0000256" key="2">
    <source>
        <dbReference type="ARBA" id="ARBA00023125"/>
    </source>
</evidence>
<keyword evidence="2 4" id="KW-0238">DNA-binding</keyword>
<keyword evidence="7" id="KW-1185">Reference proteome</keyword>
<dbReference type="EMBL" id="CP136600">
    <property type="protein sequence ID" value="WOH38459.1"/>
    <property type="molecule type" value="Genomic_DNA"/>
</dbReference>
<dbReference type="InterPro" id="IPR009057">
    <property type="entry name" value="Homeodomain-like_sf"/>
</dbReference>
<feature type="DNA-binding region" description="H-T-H motif" evidence="4">
    <location>
        <begin position="35"/>
        <end position="54"/>
    </location>
</feature>